<dbReference type="InterPro" id="IPR036116">
    <property type="entry name" value="FN3_sf"/>
</dbReference>
<dbReference type="InterPro" id="IPR008979">
    <property type="entry name" value="Galactose-bd-like_sf"/>
</dbReference>
<dbReference type="RefSeq" id="WP_138184277.1">
    <property type="nucleotide sequence ID" value="NZ_LS992241.1"/>
</dbReference>
<protein>
    <recommendedName>
        <fullName evidence="2">Fibronectin type-III domain-containing protein</fullName>
    </recommendedName>
</protein>
<dbReference type="SMART" id="SM00060">
    <property type="entry name" value="FN3"/>
    <property type="match status" value="2"/>
</dbReference>
<dbReference type="Pfam" id="PF00041">
    <property type="entry name" value="fn3"/>
    <property type="match status" value="2"/>
</dbReference>
<dbReference type="InterPro" id="IPR013783">
    <property type="entry name" value="Ig-like_fold"/>
</dbReference>
<sequence>MKKITGLSILVLLFVLSATSAYGESVKMQGNSFPSGTIATASSVYSSYIPANVIDKDLNTRWNASTYQATLQLDFPRELNISALQLAAVATPTTDEKYTVFGFKNGLWTQISEPTVRNVLAQNTPVVLEPIPVKPGNYDAIKINIDGRNSWVAINEITYINETLNVPHLEKDVDGYIILGWNSVQGATHYEVKRSETPGGPYTTIDTVQEGTWLGYGDRETYDVEENRYKDYYYVVTASNGSVTSPNSNEVSLIRPKTPLNVQAVAGDTEANVTWDKVDNATSYGVRVATSEEGPYQYLNYVKDNKITVSKLVNGTKYYIQIFATNDDGYSRYSSPVSVIPGVHQTLNAPHLEKDVDGYIILGWNSVQGATHYEVKRSETPGGPYTTIDTVQEGTWLGYGDRETYDVEENRYKDYYYVVTASNGSVTSPNSNEVSLIRPKTPLNVQAVAGDKEANVTWDKVDNAPSYGVRVATSEEGPYQYLEYVKDNKITVTKLVNGTKYYIRVVAYNDDGSSRYSSPVSVIPGIQETETPTETPTIN</sequence>
<dbReference type="PANTHER" id="PTHR47135:SF1">
    <property type="entry name" value="FIBRONECTIN TYPE III DOMAIN-CONTAINING PROTEIN 7"/>
    <property type="match status" value="1"/>
</dbReference>
<dbReference type="SUPFAM" id="SSF49785">
    <property type="entry name" value="Galactose-binding domain-like"/>
    <property type="match status" value="1"/>
</dbReference>
<dbReference type="Proteomes" id="UP000304148">
    <property type="component" value="Chromosome"/>
</dbReference>
<dbReference type="PANTHER" id="PTHR47135">
    <property type="entry name" value="FIBRONECTIN TYPE III DOMAIN-CONTAINING PROTEIN 7"/>
    <property type="match status" value="1"/>
</dbReference>
<dbReference type="CDD" id="cd00063">
    <property type="entry name" value="FN3"/>
    <property type="match status" value="2"/>
</dbReference>
<gene>
    <name evidence="3" type="ORF">PBLR_10078</name>
</gene>
<dbReference type="Gene3D" id="2.60.120.260">
    <property type="entry name" value="Galactose-binding domain-like"/>
    <property type="match status" value="1"/>
</dbReference>
<name>A0A383R5M8_PAEAL</name>
<dbReference type="EMBL" id="LS992241">
    <property type="protein sequence ID" value="SYX81659.1"/>
    <property type="molecule type" value="Genomic_DNA"/>
</dbReference>
<feature type="chain" id="PRO_5016715068" description="Fibronectin type-III domain-containing protein" evidence="1">
    <location>
        <begin position="24"/>
        <end position="539"/>
    </location>
</feature>
<dbReference type="InterPro" id="IPR003961">
    <property type="entry name" value="FN3_dom"/>
</dbReference>
<feature type="signal peptide" evidence="1">
    <location>
        <begin position="1"/>
        <end position="23"/>
    </location>
</feature>
<keyword evidence="1" id="KW-0732">Signal</keyword>
<dbReference type="Gene3D" id="2.60.40.10">
    <property type="entry name" value="Immunoglobulins"/>
    <property type="match status" value="4"/>
</dbReference>
<evidence type="ECO:0000256" key="1">
    <source>
        <dbReference type="SAM" id="SignalP"/>
    </source>
</evidence>
<reference evidence="4" key="1">
    <citation type="submission" date="2018-08" db="EMBL/GenBank/DDBJ databases">
        <authorList>
            <person name="Chevrot R."/>
        </authorList>
    </citation>
    <scope>NUCLEOTIDE SEQUENCE [LARGE SCALE GENOMIC DNA]</scope>
</reference>
<evidence type="ECO:0000313" key="4">
    <source>
        <dbReference type="Proteomes" id="UP000304148"/>
    </source>
</evidence>
<proteinExistence type="predicted"/>
<dbReference type="PROSITE" id="PS50853">
    <property type="entry name" value="FN3"/>
    <property type="match status" value="2"/>
</dbReference>
<evidence type="ECO:0000313" key="3">
    <source>
        <dbReference type="EMBL" id="SYX81659.1"/>
    </source>
</evidence>
<dbReference type="InterPro" id="IPR000421">
    <property type="entry name" value="FA58C"/>
</dbReference>
<dbReference type="Pfam" id="PF00754">
    <property type="entry name" value="F5_F8_type_C"/>
    <property type="match status" value="1"/>
</dbReference>
<accession>A0A383R5M8</accession>
<feature type="domain" description="Fibronectin type-III" evidence="2">
    <location>
        <begin position="256"/>
        <end position="346"/>
    </location>
</feature>
<evidence type="ECO:0000259" key="2">
    <source>
        <dbReference type="PROSITE" id="PS50853"/>
    </source>
</evidence>
<dbReference type="SUPFAM" id="SSF49265">
    <property type="entry name" value="Fibronectin type III"/>
    <property type="match status" value="2"/>
</dbReference>
<feature type="domain" description="Fibronectin type-III" evidence="2">
    <location>
        <begin position="439"/>
        <end position="529"/>
    </location>
</feature>
<organism evidence="3 4">
    <name type="scientific">Paenibacillus alvei</name>
    <name type="common">Bacillus alvei</name>
    <dbReference type="NCBI Taxonomy" id="44250"/>
    <lineage>
        <taxon>Bacteria</taxon>
        <taxon>Bacillati</taxon>
        <taxon>Bacillota</taxon>
        <taxon>Bacilli</taxon>
        <taxon>Bacillales</taxon>
        <taxon>Paenibacillaceae</taxon>
        <taxon>Paenibacillus</taxon>
    </lineage>
</organism>
<dbReference type="AlphaFoldDB" id="A0A383R5M8"/>